<name>A0A7S1GFX3_9CHLO</name>
<dbReference type="GO" id="GO:0008270">
    <property type="term" value="F:zinc ion binding"/>
    <property type="evidence" value="ECO:0007669"/>
    <property type="project" value="UniProtKB-KW"/>
</dbReference>
<evidence type="ECO:0000256" key="3">
    <source>
        <dbReference type="ARBA" id="ARBA00022771"/>
    </source>
</evidence>
<feature type="compositionally biased region" description="Basic residues" evidence="6">
    <location>
        <begin position="217"/>
        <end position="226"/>
    </location>
</feature>
<evidence type="ECO:0000256" key="5">
    <source>
        <dbReference type="ARBA" id="ARBA00023242"/>
    </source>
</evidence>
<feature type="compositionally biased region" description="Basic and acidic residues" evidence="6">
    <location>
        <begin position="227"/>
        <end position="246"/>
    </location>
</feature>
<dbReference type="SUPFAM" id="SSF57667">
    <property type="entry name" value="beta-beta-alpha zinc fingers"/>
    <property type="match status" value="1"/>
</dbReference>
<dbReference type="PANTHER" id="PTHR13173:SF10">
    <property type="entry name" value="WW DOMAIN-BINDING PROTEIN 4"/>
    <property type="match status" value="1"/>
</dbReference>
<dbReference type="InterPro" id="IPR041591">
    <property type="entry name" value="OCRE"/>
</dbReference>
<dbReference type="Gene3D" id="3.30.160.60">
    <property type="entry name" value="Classic Zinc Finger"/>
    <property type="match status" value="1"/>
</dbReference>
<dbReference type="InterPro" id="IPR003604">
    <property type="entry name" value="Matrin/U1-like-C_Znf_C2H2"/>
</dbReference>
<dbReference type="InterPro" id="IPR000690">
    <property type="entry name" value="Matrin/U1-C_Znf_C2H2"/>
</dbReference>
<evidence type="ECO:0000313" key="8">
    <source>
        <dbReference type="EMBL" id="CAD8927845.1"/>
    </source>
</evidence>
<dbReference type="GO" id="GO:0071011">
    <property type="term" value="C:precatalytic spliceosome"/>
    <property type="evidence" value="ECO:0007669"/>
    <property type="project" value="TreeGrafter"/>
</dbReference>
<accession>A0A7S1GFX3</accession>
<dbReference type="InterPro" id="IPR036236">
    <property type="entry name" value="Znf_C2H2_sf"/>
</dbReference>
<organism evidence="8">
    <name type="scientific">Picochlorum oklahomense</name>
    <dbReference type="NCBI Taxonomy" id="249345"/>
    <lineage>
        <taxon>Eukaryota</taxon>
        <taxon>Viridiplantae</taxon>
        <taxon>Chlorophyta</taxon>
        <taxon>core chlorophytes</taxon>
        <taxon>Trebouxiophyceae</taxon>
        <taxon>Trebouxiophyceae incertae sedis</taxon>
        <taxon>Picochlorum</taxon>
    </lineage>
</organism>
<feature type="region of interest" description="Disordered" evidence="6">
    <location>
        <begin position="206"/>
        <end position="263"/>
    </location>
</feature>
<dbReference type="InterPro" id="IPR013085">
    <property type="entry name" value="U1-CZ_Znf_C2H2"/>
</dbReference>
<dbReference type="AlphaFoldDB" id="A0A7S1GFX3"/>
<evidence type="ECO:0000256" key="4">
    <source>
        <dbReference type="ARBA" id="ARBA00022833"/>
    </source>
</evidence>
<reference evidence="8" key="1">
    <citation type="submission" date="2021-01" db="EMBL/GenBank/DDBJ databases">
        <authorList>
            <person name="Corre E."/>
            <person name="Pelletier E."/>
            <person name="Niang G."/>
            <person name="Scheremetjew M."/>
            <person name="Finn R."/>
            <person name="Kale V."/>
            <person name="Holt S."/>
            <person name="Cochrane G."/>
            <person name="Meng A."/>
            <person name="Brown T."/>
            <person name="Cohen L."/>
        </authorList>
    </citation>
    <scope>NUCLEOTIDE SEQUENCE</scope>
    <source>
        <strain evidence="8">CCMP2329</strain>
    </source>
</reference>
<protein>
    <recommendedName>
        <fullName evidence="7">Matrin-type domain-containing protein</fullName>
    </recommendedName>
</protein>
<evidence type="ECO:0000256" key="1">
    <source>
        <dbReference type="ARBA" id="ARBA00004123"/>
    </source>
</evidence>
<keyword evidence="2" id="KW-0479">Metal-binding</keyword>
<keyword evidence="5" id="KW-0539">Nucleus</keyword>
<dbReference type="PROSITE" id="PS50171">
    <property type="entry name" value="ZF_MATRIN"/>
    <property type="match status" value="1"/>
</dbReference>
<dbReference type="GO" id="GO:0000398">
    <property type="term" value="P:mRNA splicing, via spliceosome"/>
    <property type="evidence" value="ECO:0007669"/>
    <property type="project" value="InterPro"/>
</dbReference>
<keyword evidence="4" id="KW-0862">Zinc</keyword>
<dbReference type="PANTHER" id="PTHR13173">
    <property type="entry name" value="WW DOMAIN BINDING PROTEIN 4"/>
    <property type="match status" value="1"/>
</dbReference>
<evidence type="ECO:0000256" key="6">
    <source>
        <dbReference type="SAM" id="MobiDB-lite"/>
    </source>
</evidence>
<dbReference type="EMBL" id="HBFV01000310">
    <property type="protein sequence ID" value="CAD8927845.1"/>
    <property type="molecule type" value="Transcribed_RNA"/>
</dbReference>
<comment type="subcellular location">
    <subcellularLocation>
        <location evidence="1">Nucleus</location>
    </subcellularLocation>
</comment>
<dbReference type="Pfam" id="PF06220">
    <property type="entry name" value="zf-U1"/>
    <property type="match status" value="1"/>
</dbReference>
<evidence type="ECO:0000256" key="2">
    <source>
        <dbReference type="ARBA" id="ARBA00022723"/>
    </source>
</evidence>
<proteinExistence type="predicted"/>
<keyword evidence="3" id="KW-0863">Zinc-finger</keyword>
<gene>
    <name evidence="8" type="ORF">POKL1161_LOCUS198</name>
</gene>
<sequence>MTDYWKSNKNYFCEYCGVWMADNIQVRAIHEKGLKHKDNVARRIREMRQKATDDARKKEDMKRAMDGIASAAKKAYEKDKSALEQQEEVEHGTRHWKFHQESGYYYNPLYGWYYDVKSKMYYGGSPPDWTRSPNIPSGEYYGAVHTQSDPLLAATEQEKPAVGKSKYPQGMRVTKAHPLADIGGYQMPTEGVIGGGRGVASSLATASTGLEQQDGRKKSKAAGSKRKKDEDSALSKKEQEFLAKREAARKRVQKRTMEAFGLQ</sequence>
<dbReference type="GO" id="GO:0003723">
    <property type="term" value="F:RNA binding"/>
    <property type="evidence" value="ECO:0007669"/>
    <property type="project" value="TreeGrafter"/>
</dbReference>
<dbReference type="InterPro" id="IPR040023">
    <property type="entry name" value="WBP4"/>
</dbReference>
<feature type="domain" description="Matrin-type" evidence="7">
    <location>
        <begin position="11"/>
        <end position="42"/>
    </location>
</feature>
<dbReference type="Pfam" id="PF17780">
    <property type="entry name" value="OCRE"/>
    <property type="match status" value="1"/>
</dbReference>
<dbReference type="SMART" id="SM00451">
    <property type="entry name" value="ZnF_U1"/>
    <property type="match status" value="1"/>
</dbReference>
<evidence type="ECO:0000259" key="7">
    <source>
        <dbReference type="PROSITE" id="PS50171"/>
    </source>
</evidence>